<gene>
    <name evidence="12" type="ordered locus">Hore_16750</name>
</gene>
<dbReference type="GO" id="GO:0071978">
    <property type="term" value="P:bacterial-type flagellum-dependent swarming motility"/>
    <property type="evidence" value="ECO:0007669"/>
    <property type="project" value="TreeGrafter"/>
</dbReference>
<sequence>MADVLSQSEIDSLLSALSSGDVDVEEIKKETEEEKVKVYDFRRPDKLSKEQMRTLEMIHENFARILTTTLSTQLRSRVDFEVASIEQLTYEEFIRSLPEPTIIGISEMEPFNGQFIFEINPDIGFAIIDRLFGGMGNPLDRVRTYTDIEKVVLRKVISWFLSGLPEAWENIIRVKPRLREIESNPQFTQVVPSNDMTILITMSAKIANSEGLVNVCIPYIMIEPIVPQLNAQQWFSNTREERTAQHIEAIKKKLKRAPLEVIAEVGKTQLTVTDLLYLQPGDVIRLDKKAEEKVDIRIGKNVKFQGVAGVSNKHMAVKITDVISNEEEGEENDG</sequence>
<evidence type="ECO:0000256" key="3">
    <source>
        <dbReference type="ARBA" id="ARBA00011049"/>
    </source>
</evidence>
<evidence type="ECO:0000256" key="7">
    <source>
        <dbReference type="ARBA" id="ARBA00022779"/>
    </source>
</evidence>
<dbReference type="OrthoDB" id="9806941at2"/>
<evidence type="ECO:0000256" key="5">
    <source>
        <dbReference type="ARBA" id="ARBA00022475"/>
    </source>
</evidence>
<keyword evidence="13" id="KW-1185">Reference proteome</keyword>
<evidence type="ECO:0000313" key="12">
    <source>
        <dbReference type="EMBL" id="ACL70425.1"/>
    </source>
</evidence>
<name>B8CYQ6_HALOH</name>
<keyword evidence="5" id="KW-1003">Cell membrane</keyword>
<dbReference type="EMBL" id="CP001098">
    <property type="protein sequence ID" value="ACL70425.1"/>
    <property type="molecule type" value="Genomic_DNA"/>
</dbReference>
<dbReference type="GO" id="GO:0003774">
    <property type="term" value="F:cytoskeletal motor activity"/>
    <property type="evidence" value="ECO:0007669"/>
    <property type="project" value="InterPro"/>
</dbReference>
<dbReference type="InterPro" id="IPR001543">
    <property type="entry name" value="FliN-like_C"/>
</dbReference>
<keyword evidence="6" id="KW-0145">Chemotaxis</keyword>
<dbReference type="GO" id="GO:0005886">
    <property type="term" value="C:plasma membrane"/>
    <property type="evidence" value="ECO:0007669"/>
    <property type="project" value="UniProtKB-SubCell"/>
</dbReference>
<keyword evidence="7" id="KW-0283">Flagellar rotation</keyword>
<dbReference type="SUPFAM" id="SSF103039">
    <property type="entry name" value="CheC-like"/>
    <property type="match status" value="1"/>
</dbReference>
<keyword evidence="12" id="KW-0966">Cell projection</keyword>
<dbReference type="PIRSF" id="PIRSF002888">
    <property type="entry name" value="FliM"/>
    <property type="match status" value="1"/>
</dbReference>
<evidence type="ECO:0000256" key="9">
    <source>
        <dbReference type="ARBA" id="ARBA00023143"/>
    </source>
</evidence>
<evidence type="ECO:0000256" key="1">
    <source>
        <dbReference type="ARBA" id="ARBA00004117"/>
    </source>
</evidence>
<dbReference type="eggNOG" id="COG1868">
    <property type="taxonomic scope" value="Bacteria"/>
</dbReference>
<reference evidence="12 13" key="1">
    <citation type="journal article" date="2009" name="PLoS ONE">
        <title>Genome analysis of the anaerobic thermohalophilic bacterium Halothermothrix orenii.</title>
        <authorList>
            <person name="Mavromatis K."/>
            <person name="Ivanova N."/>
            <person name="Anderson I."/>
            <person name="Lykidis A."/>
            <person name="Hooper S.D."/>
            <person name="Sun H."/>
            <person name="Kunin V."/>
            <person name="Lapidus A."/>
            <person name="Hugenholtz P."/>
            <person name="Patel B."/>
            <person name="Kyrpides N.C."/>
        </authorList>
    </citation>
    <scope>NUCLEOTIDE SEQUENCE [LARGE SCALE GENOMIC DNA]</scope>
    <source>
        <strain evidence="13">H 168 / OCM 544 / DSM 9562</strain>
    </source>
</reference>
<keyword evidence="9" id="KW-0975">Bacterial flagellum</keyword>
<dbReference type="AlphaFoldDB" id="B8CYQ6"/>
<dbReference type="GO" id="GO:0050918">
    <property type="term" value="P:positive chemotaxis"/>
    <property type="evidence" value="ECO:0007669"/>
    <property type="project" value="TreeGrafter"/>
</dbReference>
<dbReference type="Pfam" id="PF01052">
    <property type="entry name" value="FliMN_C"/>
    <property type="match status" value="1"/>
</dbReference>
<evidence type="ECO:0000256" key="2">
    <source>
        <dbReference type="ARBA" id="ARBA00004202"/>
    </source>
</evidence>
<dbReference type="InterPro" id="IPR036429">
    <property type="entry name" value="SpoA-like_sf"/>
</dbReference>
<dbReference type="Proteomes" id="UP000000719">
    <property type="component" value="Chromosome"/>
</dbReference>
<dbReference type="Gene3D" id="3.40.1550.10">
    <property type="entry name" value="CheC-like"/>
    <property type="match status" value="1"/>
</dbReference>
<evidence type="ECO:0000256" key="6">
    <source>
        <dbReference type="ARBA" id="ARBA00022500"/>
    </source>
</evidence>
<dbReference type="Gene3D" id="2.30.330.10">
    <property type="entry name" value="SpoA-like"/>
    <property type="match status" value="1"/>
</dbReference>
<evidence type="ECO:0000259" key="11">
    <source>
        <dbReference type="Pfam" id="PF01052"/>
    </source>
</evidence>
<dbReference type="PANTHER" id="PTHR30034:SF6">
    <property type="entry name" value="YOP PROTEINS TRANSLOCATION PROTEIN Q"/>
    <property type="match status" value="1"/>
</dbReference>
<proteinExistence type="inferred from homology"/>
<dbReference type="STRING" id="373903.Hore_16750"/>
<comment type="similarity">
    <text evidence="3">Belongs to the FliM family.</text>
</comment>
<evidence type="ECO:0000313" key="13">
    <source>
        <dbReference type="Proteomes" id="UP000000719"/>
    </source>
</evidence>
<dbReference type="CDD" id="cd17908">
    <property type="entry name" value="FliM"/>
    <property type="match status" value="1"/>
</dbReference>
<dbReference type="RefSeq" id="WP_015923395.1">
    <property type="nucleotide sequence ID" value="NC_011899.1"/>
</dbReference>
<dbReference type="PANTHER" id="PTHR30034">
    <property type="entry name" value="FLAGELLAR MOTOR SWITCH PROTEIN FLIM"/>
    <property type="match status" value="1"/>
</dbReference>
<evidence type="ECO:0000256" key="10">
    <source>
        <dbReference type="NCBIfam" id="TIGR01397"/>
    </source>
</evidence>
<keyword evidence="12" id="KW-0282">Flagellum</keyword>
<dbReference type="InterPro" id="IPR001689">
    <property type="entry name" value="Flag_FliM"/>
</dbReference>
<dbReference type="InterPro" id="IPR028976">
    <property type="entry name" value="CheC-like_sf"/>
</dbReference>
<dbReference type="GO" id="GO:0009425">
    <property type="term" value="C:bacterial-type flagellum basal body"/>
    <property type="evidence" value="ECO:0007669"/>
    <property type="project" value="UniProtKB-SubCell"/>
</dbReference>
<organism evidence="12 13">
    <name type="scientific">Halothermothrix orenii (strain H 168 / OCM 544 / DSM 9562)</name>
    <dbReference type="NCBI Taxonomy" id="373903"/>
    <lineage>
        <taxon>Bacteria</taxon>
        <taxon>Bacillati</taxon>
        <taxon>Bacillota</taxon>
        <taxon>Clostridia</taxon>
        <taxon>Halanaerobiales</taxon>
        <taxon>Halothermotrichaceae</taxon>
        <taxon>Halothermothrix</taxon>
    </lineage>
</organism>
<dbReference type="SUPFAM" id="SSF101801">
    <property type="entry name" value="Surface presentation of antigens (SPOA)"/>
    <property type="match status" value="1"/>
</dbReference>
<dbReference type="NCBIfam" id="TIGR01397">
    <property type="entry name" value="fliM_switch"/>
    <property type="match status" value="1"/>
</dbReference>
<dbReference type="HOGENOM" id="CLU_052646_0_0_9"/>
<evidence type="ECO:0000256" key="4">
    <source>
        <dbReference type="ARBA" id="ARBA00021898"/>
    </source>
</evidence>
<accession>B8CYQ6</accession>
<feature type="domain" description="Flagellar motor switch protein FliN-like C-terminal" evidence="11">
    <location>
        <begin position="253"/>
        <end position="323"/>
    </location>
</feature>
<dbReference type="PRINTS" id="PR00955">
    <property type="entry name" value="FLGMOTORFLIM"/>
</dbReference>
<keyword evidence="8" id="KW-0472">Membrane</keyword>
<comment type="subcellular location">
    <subcellularLocation>
        <location evidence="1">Bacterial flagellum basal body</location>
    </subcellularLocation>
    <subcellularLocation>
        <location evidence="2">Cell membrane</location>
        <topology evidence="2">Peripheral membrane protein</topology>
    </subcellularLocation>
</comment>
<keyword evidence="12" id="KW-0969">Cilium</keyword>
<dbReference type="Pfam" id="PF02154">
    <property type="entry name" value="FliM"/>
    <property type="match status" value="1"/>
</dbReference>
<dbReference type="KEGG" id="hor:Hore_16750"/>
<evidence type="ECO:0000256" key="8">
    <source>
        <dbReference type="ARBA" id="ARBA00023136"/>
    </source>
</evidence>
<protein>
    <recommendedName>
        <fullName evidence="4 10">Flagellar motor switch protein FliM</fullName>
    </recommendedName>
</protein>